<dbReference type="EMBL" id="JH688882">
    <property type="protein sequence ID" value="EJD32530.1"/>
    <property type="molecule type" value="Genomic_DNA"/>
</dbReference>
<accession>J0WL93</accession>
<dbReference type="InParanoid" id="J0WL93"/>
<dbReference type="Proteomes" id="UP000006514">
    <property type="component" value="Unassembled WGS sequence"/>
</dbReference>
<evidence type="ECO:0000313" key="1">
    <source>
        <dbReference type="EMBL" id="EJD32530.1"/>
    </source>
</evidence>
<sequence>MSTANLEILRGEFCLAIAYQTLIRLATSASPAYLATWRGRTRSETPPESERSGYFAFRSEFVEVMAENTHILLTLYPDTPEPPARIKLISHLADEVWARIKDKGGVLKVAEGSHARGRALAVERMMAKGKVRE</sequence>
<protein>
    <submittedName>
        <fullName evidence="1">Uncharacterized protein</fullName>
    </submittedName>
</protein>
<name>J0WL93_AURST</name>
<proteinExistence type="predicted"/>
<organism evidence="1 2">
    <name type="scientific">Auricularia subglabra (strain TFB-10046 / SS5)</name>
    <name type="common">White-rot fungus</name>
    <name type="synonym">Auricularia delicata (strain TFB10046)</name>
    <dbReference type="NCBI Taxonomy" id="717982"/>
    <lineage>
        <taxon>Eukaryota</taxon>
        <taxon>Fungi</taxon>
        <taxon>Dikarya</taxon>
        <taxon>Basidiomycota</taxon>
        <taxon>Agaricomycotina</taxon>
        <taxon>Agaricomycetes</taxon>
        <taxon>Auriculariales</taxon>
        <taxon>Auriculariaceae</taxon>
        <taxon>Auricularia</taxon>
    </lineage>
</organism>
<keyword evidence="2" id="KW-1185">Reference proteome</keyword>
<evidence type="ECO:0000313" key="2">
    <source>
        <dbReference type="Proteomes" id="UP000006514"/>
    </source>
</evidence>
<reference evidence="2" key="1">
    <citation type="journal article" date="2012" name="Science">
        <title>The Paleozoic origin of enzymatic lignin decomposition reconstructed from 31 fungal genomes.</title>
        <authorList>
            <person name="Floudas D."/>
            <person name="Binder M."/>
            <person name="Riley R."/>
            <person name="Barry K."/>
            <person name="Blanchette R.A."/>
            <person name="Henrissat B."/>
            <person name="Martinez A.T."/>
            <person name="Otillar R."/>
            <person name="Spatafora J.W."/>
            <person name="Yadav J.S."/>
            <person name="Aerts A."/>
            <person name="Benoit I."/>
            <person name="Boyd A."/>
            <person name="Carlson A."/>
            <person name="Copeland A."/>
            <person name="Coutinho P.M."/>
            <person name="de Vries R.P."/>
            <person name="Ferreira P."/>
            <person name="Findley K."/>
            <person name="Foster B."/>
            <person name="Gaskell J."/>
            <person name="Glotzer D."/>
            <person name="Gorecki P."/>
            <person name="Heitman J."/>
            <person name="Hesse C."/>
            <person name="Hori C."/>
            <person name="Igarashi K."/>
            <person name="Jurgens J.A."/>
            <person name="Kallen N."/>
            <person name="Kersten P."/>
            <person name="Kohler A."/>
            <person name="Kuees U."/>
            <person name="Kumar T.K.A."/>
            <person name="Kuo A."/>
            <person name="LaButti K."/>
            <person name="Larrondo L.F."/>
            <person name="Lindquist E."/>
            <person name="Ling A."/>
            <person name="Lombard V."/>
            <person name="Lucas S."/>
            <person name="Lundell T."/>
            <person name="Martin R."/>
            <person name="McLaughlin D.J."/>
            <person name="Morgenstern I."/>
            <person name="Morin E."/>
            <person name="Murat C."/>
            <person name="Nagy L.G."/>
            <person name="Nolan M."/>
            <person name="Ohm R.A."/>
            <person name="Patyshakuliyeva A."/>
            <person name="Rokas A."/>
            <person name="Ruiz-Duenas F.J."/>
            <person name="Sabat G."/>
            <person name="Salamov A."/>
            <person name="Samejima M."/>
            <person name="Schmutz J."/>
            <person name="Slot J.C."/>
            <person name="St John F."/>
            <person name="Stenlid J."/>
            <person name="Sun H."/>
            <person name="Sun S."/>
            <person name="Syed K."/>
            <person name="Tsang A."/>
            <person name="Wiebenga A."/>
            <person name="Young D."/>
            <person name="Pisabarro A."/>
            <person name="Eastwood D.C."/>
            <person name="Martin F."/>
            <person name="Cullen D."/>
            <person name="Grigoriev I.V."/>
            <person name="Hibbett D.S."/>
        </authorList>
    </citation>
    <scope>NUCLEOTIDE SEQUENCE [LARGE SCALE GENOMIC DNA]</scope>
    <source>
        <strain evidence="2">TFB10046</strain>
    </source>
</reference>
<dbReference type="KEGG" id="adl:AURDEDRAFT_178387"/>
<dbReference type="AlphaFoldDB" id="J0WL93"/>
<gene>
    <name evidence="1" type="ORF">AURDEDRAFT_178387</name>
</gene>